<comment type="caution">
    <text evidence="1">The sequence shown here is derived from an EMBL/GenBank/DDBJ whole genome shotgun (WGS) entry which is preliminary data.</text>
</comment>
<accession>A0ABM9L5N7</accession>
<organism evidence="1 2">
    <name type="scientific">Ralstonia flatus</name>
    <dbReference type="NCBI Taxonomy" id="3058601"/>
    <lineage>
        <taxon>Bacteria</taxon>
        <taxon>Pseudomonadati</taxon>
        <taxon>Pseudomonadota</taxon>
        <taxon>Betaproteobacteria</taxon>
        <taxon>Burkholderiales</taxon>
        <taxon>Burkholderiaceae</taxon>
        <taxon>Ralstonia</taxon>
    </lineage>
</organism>
<dbReference type="Proteomes" id="UP001189792">
    <property type="component" value="Unassembled WGS sequence"/>
</dbReference>
<keyword evidence="2" id="KW-1185">Reference proteome</keyword>
<reference evidence="1 2" key="1">
    <citation type="submission" date="2023-07" db="EMBL/GenBank/DDBJ databases">
        <authorList>
            <person name="Peeters C."/>
        </authorList>
    </citation>
    <scope>NUCLEOTIDE SEQUENCE [LARGE SCALE GENOMIC DNA]</scope>
    <source>
        <strain evidence="1 2">LMG 32965</strain>
    </source>
</reference>
<gene>
    <name evidence="1" type="ORF">R77564_05064</name>
</gene>
<proteinExistence type="predicted"/>
<dbReference type="EMBL" id="CAUDLI010000016">
    <property type="protein sequence ID" value="CAJ0904270.1"/>
    <property type="molecule type" value="Genomic_DNA"/>
</dbReference>
<protein>
    <submittedName>
        <fullName evidence="1">Uncharacterized protein</fullName>
    </submittedName>
</protein>
<evidence type="ECO:0000313" key="1">
    <source>
        <dbReference type="EMBL" id="CAJ0904270.1"/>
    </source>
</evidence>
<name>A0ABM9L5N7_9RALS</name>
<sequence length="47" mass="5642">MRIDKFMSKPISRAFGYFRNSVAHSNMKMVLPKPERPQMSMWPRSIR</sequence>
<evidence type="ECO:0000313" key="2">
    <source>
        <dbReference type="Proteomes" id="UP001189792"/>
    </source>
</evidence>